<protein>
    <recommendedName>
        <fullName evidence="4">Transposable element Tc3 transposase</fullName>
    </recommendedName>
</protein>
<dbReference type="Proteomes" id="UP000078492">
    <property type="component" value="Unassembled WGS sequence"/>
</dbReference>
<evidence type="ECO:0000313" key="2">
    <source>
        <dbReference type="EMBL" id="KYN17065.1"/>
    </source>
</evidence>
<evidence type="ECO:0000313" key="3">
    <source>
        <dbReference type="Proteomes" id="UP000078492"/>
    </source>
</evidence>
<dbReference type="GO" id="GO:0003676">
    <property type="term" value="F:nucleic acid binding"/>
    <property type="evidence" value="ECO:0007669"/>
    <property type="project" value="InterPro"/>
</dbReference>
<dbReference type="PANTHER" id="PTHR47326">
    <property type="entry name" value="TRANSPOSABLE ELEMENT TC3 TRANSPOSASE-LIKE PROTEIN"/>
    <property type="match status" value="1"/>
</dbReference>
<dbReference type="EMBL" id="KQ980262">
    <property type="protein sequence ID" value="KYN17065.1"/>
    <property type="molecule type" value="Genomic_DNA"/>
</dbReference>
<dbReference type="STRING" id="471704.A0A151J3N6"/>
<dbReference type="AlphaFoldDB" id="A0A151J3N6"/>
<keyword evidence="1" id="KW-0732">Signal</keyword>
<organism evidence="2 3">
    <name type="scientific">Trachymyrmex cornetzi</name>
    <dbReference type="NCBI Taxonomy" id="471704"/>
    <lineage>
        <taxon>Eukaryota</taxon>
        <taxon>Metazoa</taxon>
        <taxon>Ecdysozoa</taxon>
        <taxon>Arthropoda</taxon>
        <taxon>Hexapoda</taxon>
        <taxon>Insecta</taxon>
        <taxon>Pterygota</taxon>
        <taxon>Neoptera</taxon>
        <taxon>Endopterygota</taxon>
        <taxon>Hymenoptera</taxon>
        <taxon>Apocrita</taxon>
        <taxon>Aculeata</taxon>
        <taxon>Formicoidea</taxon>
        <taxon>Formicidae</taxon>
        <taxon>Myrmicinae</taxon>
        <taxon>Trachymyrmex</taxon>
    </lineage>
</organism>
<gene>
    <name evidence="2" type="ORF">ALC57_10664</name>
</gene>
<keyword evidence="3" id="KW-1185">Reference proteome</keyword>
<proteinExistence type="predicted"/>
<dbReference type="Gene3D" id="3.30.420.10">
    <property type="entry name" value="Ribonuclease H-like superfamily/Ribonuclease H"/>
    <property type="match status" value="1"/>
</dbReference>
<sequence>MSNLIFLSLLFIQFLNVLKKLPASQSVKINEYKSTTNDISIACHARKREGKDIITSLSPSGKFAVIKGRELRATKWRRTPPCAEVDRLIASTKSRRTKSITAVNADNCLAMLQDKIIPAIRNIARQNFNDIWFQQDGVPPHYGLRVRQYLNEVFPKRWIGRRGYIEWPARSPDLNSLDYFLWGYLKGKIYNTKPRNLNDLRQRIINEFRTISCEFCRNAVSFYNRLSHCQTAEGRQFEYLL</sequence>
<dbReference type="InterPro" id="IPR036397">
    <property type="entry name" value="RNaseH_sf"/>
</dbReference>
<evidence type="ECO:0000256" key="1">
    <source>
        <dbReference type="SAM" id="SignalP"/>
    </source>
</evidence>
<name>A0A151J3N6_9HYME</name>
<evidence type="ECO:0008006" key="4">
    <source>
        <dbReference type="Google" id="ProtNLM"/>
    </source>
</evidence>
<feature type="signal peptide" evidence="1">
    <location>
        <begin position="1"/>
        <end position="19"/>
    </location>
</feature>
<dbReference type="PANTHER" id="PTHR47326:SF1">
    <property type="entry name" value="HTH PSQ-TYPE DOMAIN-CONTAINING PROTEIN"/>
    <property type="match status" value="1"/>
</dbReference>
<feature type="chain" id="PRO_5007582456" description="Transposable element Tc3 transposase" evidence="1">
    <location>
        <begin position="20"/>
        <end position="241"/>
    </location>
</feature>
<accession>A0A151J3N6</accession>
<reference evidence="2 3" key="1">
    <citation type="submission" date="2015-09" db="EMBL/GenBank/DDBJ databases">
        <title>Trachymyrmex cornetzi WGS genome.</title>
        <authorList>
            <person name="Nygaard S."/>
            <person name="Hu H."/>
            <person name="Boomsma J."/>
            <person name="Zhang G."/>
        </authorList>
    </citation>
    <scope>NUCLEOTIDE SEQUENCE [LARGE SCALE GENOMIC DNA]</scope>
    <source>
        <strain evidence="2">Tcor2-1</strain>
        <tissue evidence="2">Whole body</tissue>
    </source>
</reference>